<feature type="domain" description="Methyl-accepting transducer" evidence="4">
    <location>
        <begin position="390"/>
        <end position="626"/>
    </location>
</feature>
<feature type="region of interest" description="Disordered" evidence="3">
    <location>
        <begin position="1"/>
        <end position="53"/>
    </location>
</feature>
<name>A0A7S7NN62_PALFE</name>
<evidence type="ECO:0000256" key="3">
    <source>
        <dbReference type="SAM" id="MobiDB-lite"/>
    </source>
</evidence>
<dbReference type="RefSeq" id="WP_194448395.1">
    <property type="nucleotide sequence ID" value="NZ_CP063849.1"/>
</dbReference>
<dbReference type="KEGG" id="pfer:IRI77_28660"/>
<keyword evidence="1 2" id="KW-0807">Transducer</keyword>
<evidence type="ECO:0000313" key="5">
    <source>
        <dbReference type="EMBL" id="QOY86726.1"/>
    </source>
</evidence>
<keyword evidence="6" id="KW-1185">Reference proteome</keyword>
<feature type="compositionally biased region" description="Basic and acidic residues" evidence="3">
    <location>
        <begin position="36"/>
        <end position="47"/>
    </location>
</feature>
<dbReference type="SMART" id="SM00283">
    <property type="entry name" value="MA"/>
    <property type="match status" value="2"/>
</dbReference>
<dbReference type="PANTHER" id="PTHR32089">
    <property type="entry name" value="METHYL-ACCEPTING CHEMOTAXIS PROTEIN MCPB"/>
    <property type="match status" value="1"/>
</dbReference>
<evidence type="ECO:0000313" key="6">
    <source>
        <dbReference type="Proteomes" id="UP000593892"/>
    </source>
</evidence>
<sequence length="670" mass="70252">MIKQYSDTPTNGTTSSRNRLALNRLGPQKGSTTPIEARKLPESRDQADDLSQSRLSARKLAEEKARARTVARAQAVAEKLSTATDQVASAITEATGAVEELEKTMHTIAAGADQASAAAEESRAAINQIEKASDGANGRAEESLRRVNDLQGLVRSTTTDLEALIKGVGEAADANIDSAKMIGELERQSEEIGKIVHAVTRIADQTNLLALNAAIEAARAGEHGKGFAVVADEVRNLAEISEKSARGIQEVVNEIQNQVKVVAGDTEAAGRKGREEVDKAKVITQALLAIATDFEEIQANCAEIQKNAAEALSGAKTYLKGAEEIAAAAEEATSACQEAQKSTQEQSKAYSEMSDAARSLAEMAELLKTSTNAQKSAEELAATAEELSTNAEELKASSQQIAIAIEQISKAAGAQAKAAEASNTLGAQMRHAAKGMSDRAESSVERALATQKLLATNKVNVDALIVNVGKSAVAAVDSARNILELEERTRRIDKIVDAIVMVTVQTKMLAVNGNVEAARAGEYGRGFSVVAGDIRSLANESSENADRIKDLVKNVQTQITKVAGDIELAGSRGRAEVERAKVSTANLDRIATESNIVVTAIREIARASVEAAAGLEQAGKASQQIAAAAEETGRASTEAAGASEQGLKAAQEIAQAIEDIASQADELQNG</sequence>
<dbReference type="InterPro" id="IPR004089">
    <property type="entry name" value="MCPsignal_dom"/>
</dbReference>
<organism evidence="5 6">
    <name type="scientific">Paludibaculum fermentans</name>
    <dbReference type="NCBI Taxonomy" id="1473598"/>
    <lineage>
        <taxon>Bacteria</taxon>
        <taxon>Pseudomonadati</taxon>
        <taxon>Acidobacteriota</taxon>
        <taxon>Terriglobia</taxon>
        <taxon>Bryobacterales</taxon>
        <taxon>Bryobacteraceae</taxon>
        <taxon>Paludibaculum</taxon>
    </lineage>
</organism>
<gene>
    <name evidence="5" type="ORF">IRI77_28660</name>
</gene>
<dbReference type="PROSITE" id="PS50111">
    <property type="entry name" value="CHEMOTAXIS_TRANSDUC_2"/>
    <property type="match status" value="2"/>
</dbReference>
<evidence type="ECO:0000259" key="4">
    <source>
        <dbReference type="PROSITE" id="PS50111"/>
    </source>
</evidence>
<feature type="compositionally biased region" description="Polar residues" evidence="3">
    <location>
        <begin position="1"/>
        <end position="18"/>
    </location>
</feature>
<dbReference type="PANTHER" id="PTHR32089:SF112">
    <property type="entry name" value="LYSOZYME-LIKE PROTEIN-RELATED"/>
    <property type="match status" value="1"/>
</dbReference>
<dbReference type="Proteomes" id="UP000593892">
    <property type="component" value="Chromosome"/>
</dbReference>
<dbReference type="GO" id="GO:0007165">
    <property type="term" value="P:signal transduction"/>
    <property type="evidence" value="ECO:0007669"/>
    <property type="project" value="UniProtKB-KW"/>
</dbReference>
<evidence type="ECO:0000256" key="2">
    <source>
        <dbReference type="PROSITE-ProRule" id="PRU00284"/>
    </source>
</evidence>
<dbReference type="AlphaFoldDB" id="A0A7S7NN62"/>
<dbReference type="SUPFAM" id="SSF58104">
    <property type="entry name" value="Methyl-accepting chemotaxis protein (MCP) signaling domain"/>
    <property type="match status" value="2"/>
</dbReference>
<proteinExistence type="predicted"/>
<accession>A0A7S7NN62</accession>
<dbReference type="EMBL" id="CP063849">
    <property type="protein sequence ID" value="QOY86726.1"/>
    <property type="molecule type" value="Genomic_DNA"/>
</dbReference>
<evidence type="ECO:0000256" key="1">
    <source>
        <dbReference type="ARBA" id="ARBA00023224"/>
    </source>
</evidence>
<reference evidence="5 6" key="1">
    <citation type="submission" date="2020-10" db="EMBL/GenBank/DDBJ databases">
        <title>Complete genome sequence of Paludibaculum fermentans P105T, a facultatively anaerobic acidobacterium capable of dissimilatory Fe(III) reduction.</title>
        <authorList>
            <person name="Dedysh S.N."/>
            <person name="Beletsky A.V."/>
            <person name="Kulichevskaya I.S."/>
            <person name="Mardanov A.V."/>
            <person name="Ravin N.V."/>
        </authorList>
    </citation>
    <scope>NUCLEOTIDE SEQUENCE [LARGE SCALE GENOMIC DNA]</scope>
    <source>
        <strain evidence="5 6">P105</strain>
    </source>
</reference>
<protein>
    <submittedName>
        <fullName evidence="5">Methyl-accepting chemotaxis protein</fullName>
    </submittedName>
</protein>
<feature type="domain" description="Methyl-accepting transducer" evidence="4">
    <location>
        <begin position="83"/>
        <end position="340"/>
    </location>
</feature>
<dbReference type="Gene3D" id="1.10.287.950">
    <property type="entry name" value="Methyl-accepting chemotaxis protein"/>
    <property type="match status" value="2"/>
</dbReference>
<dbReference type="GO" id="GO:0016020">
    <property type="term" value="C:membrane"/>
    <property type="evidence" value="ECO:0007669"/>
    <property type="project" value="InterPro"/>
</dbReference>
<dbReference type="Pfam" id="PF00015">
    <property type="entry name" value="MCPsignal"/>
    <property type="match status" value="2"/>
</dbReference>